<dbReference type="GO" id="GO:0006313">
    <property type="term" value="P:DNA transposition"/>
    <property type="evidence" value="ECO:0007669"/>
    <property type="project" value="InterPro"/>
</dbReference>
<gene>
    <name evidence="2" type="ORF">GCM10010339_60150</name>
</gene>
<dbReference type="AlphaFoldDB" id="A0A919D5J4"/>
<keyword evidence="3" id="KW-1185">Reference proteome</keyword>
<feature type="domain" description="Tn3 transposase DDE" evidence="1">
    <location>
        <begin position="1"/>
        <end position="302"/>
    </location>
</feature>
<organism evidence="2 3">
    <name type="scientific">Streptomyces alanosinicus</name>
    <dbReference type="NCBI Taxonomy" id="68171"/>
    <lineage>
        <taxon>Bacteria</taxon>
        <taxon>Bacillati</taxon>
        <taxon>Actinomycetota</taxon>
        <taxon>Actinomycetes</taxon>
        <taxon>Kitasatosporales</taxon>
        <taxon>Streptomycetaceae</taxon>
        <taxon>Streptomyces</taxon>
    </lineage>
</organism>
<evidence type="ECO:0000313" key="2">
    <source>
        <dbReference type="EMBL" id="GHE09062.1"/>
    </source>
</evidence>
<reference evidence="2" key="2">
    <citation type="submission" date="2020-09" db="EMBL/GenBank/DDBJ databases">
        <authorList>
            <person name="Sun Q."/>
            <person name="Ohkuma M."/>
        </authorList>
    </citation>
    <scope>NUCLEOTIDE SEQUENCE</scope>
    <source>
        <strain evidence="2">JCM 4714</strain>
    </source>
</reference>
<evidence type="ECO:0000313" key="3">
    <source>
        <dbReference type="Proteomes" id="UP000655443"/>
    </source>
</evidence>
<dbReference type="Proteomes" id="UP000655443">
    <property type="component" value="Unassembled WGS sequence"/>
</dbReference>
<protein>
    <recommendedName>
        <fullName evidence="1">Tn3 transposase DDE domain-containing protein</fullName>
    </recommendedName>
</protein>
<comment type="caution">
    <text evidence="2">The sequence shown here is derived from an EMBL/GenBank/DDBJ whole genome shotgun (WGS) entry which is preliminary data.</text>
</comment>
<name>A0A919D5J4_9ACTN</name>
<dbReference type="Pfam" id="PF01526">
    <property type="entry name" value="DDE_Tnp_Tn3"/>
    <property type="match status" value="1"/>
</dbReference>
<proteinExistence type="predicted"/>
<reference evidence="2" key="1">
    <citation type="journal article" date="2014" name="Int. J. Syst. Evol. Microbiol.">
        <title>Complete genome sequence of Corynebacterium casei LMG S-19264T (=DSM 44701T), isolated from a smear-ripened cheese.</title>
        <authorList>
            <consortium name="US DOE Joint Genome Institute (JGI-PGF)"/>
            <person name="Walter F."/>
            <person name="Albersmeier A."/>
            <person name="Kalinowski J."/>
            <person name="Ruckert C."/>
        </authorList>
    </citation>
    <scope>NUCLEOTIDE SEQUENCE</scope>
    <source>
        <strain evidence="2">JCM 4714</strain>
    </source>
</reference>
<accession>A0A919D5J4</accession>
<dbReference type="InterPro" id="IPR002513">
    <property type="entry name" value="Tn3_Tnp_DDE_dom"/>
</dbReference>
<evidence type="ECO:0000259" key="1">
    <source>
        <dbReference type="Pfam" id="PF01526"/>
    </source>
</evidence>
<sequence>MASVDGLRFVVPKRTVHAGPSPKYHHFKLGITWLNAVNDQVAGIGQMVVPGTPRDSLHILDALLNLDAGVKPEMVATDNASYSDMVFGLFTILGHNFSTRFKDLGDQRFWRAEMLGVETGEYGPLEDLARNKVNLTKVTTHWPDMLRVAGSLVTGQVRTYDLLRMFGREGRPTPWGQAFAEYGRIAKTLHLLRVVDPVDDTYRRQMNRQLTVQESRHKLARDICHGKRGQIMQAYRTGQEYQLGALGLVLNAAVPWKTRYLDAAVDHLQGLPPEEREHDVLAEDVARVSPLKHANLNCLGRYSFAARLPREGLRPLRDPATVHLDEDDESTGE</sequence>
<dbReference type="GO" id="GO:0004803">
    <property type="term" value="F:transposase activity"/>
    <property type="evidence" value="ECO:0007669"/>
    <property type="project" value="InterPro"/>
</dbReference>
<dbReference type="EMBL" id="BMVG01000018">
    <property type="protein sequence ID" value="GHE09062.1"/>
    <property type="molecule type" value="Genomic_DNA"/>
</dbReference>